<proteinExistence type="predicted"/>
<accession>A0ABP9WAQ0</accession>
<evidence type="ECO:0000256" key="1">
    <source>
        <dbReference type="SAM" id="MobiDB-lite"/>
    </source>
</evidence>
<dbReference type="Proteomes" id="UP001401887">
    <property type="component" value="Unassembled WGS sequence"/>
</dbReference>
<reference evidence="2 3" key="1">
    <citation type="submission" date="2024-02" db="EMBL/GenBank/DDBJ databases">
        <title>Deinococcus carri NBRC 110142.</title>
        <authorList>
            <person name="Ichikawa N."/>
            <person name="Katano-Makiyama Y."/>
            <person name="Hidaka K."/>
        </authorList>
    </citation>
    <scope>NUCLEOTIDE SEQUENCE [LARGE SCALE GENOMIC DNA]</scope>
    <source>
        <strain evidence="2 3">NBRC 110142</strain>
    </source>
</reference>
<protein>
    <submittedName>
        <fullName evidence="2">Uncharacterized protein</fullName>
    </submittedName>
</protein>
<name>A0ABP9WAQ0_9DEIO</name>
<dbReference type="RefSeq" id="WP_345464182.1">
    <property type="nucleotide sequence ID" value="NZ_BAABRP010000005.1"/>
</dbReference>
<sequence length="1042" mass="116043">MTKTTEPEGMKDWRSWSYSDWNSKLINYYFTVREGESSSPVEQLPATPHELVAVTGDLEAPPDEVVNRFVSVLKKQLPAFRISFCGFCTEDRGWKTDSDRPPHFFAMLWLTCLVAYGYPDGHPGNFHERMFDVFERQQHLECLPELWLDLQKWTSNRASADHVAKRFRRLVLPPRDNFRTVIGASWFLAFPHDHDRSKLRQLLEDHDLVGEEPPLRRVVKLLADARYTFSGSFGQDLDNFVQQFVTTDKDVRNSAFWRAVRQEALAAYGGGRNPRAQEPNAGLMAYYNEDDDLLVPYVACAEDATLPAVFSKTALGFSHNGFSCLVLRSPDQGALSVEQAVAAAVEGTLPIPRASLHYRRGVMIFKLATAGEYELVGGLNADRADMALVRNDLAATFVEHYGGTAEPAYFEGWRQIGGCRVRIAPDAPRGLEGIPHLQATMASPTVRIVGGIRGDDGFVALPGLLPRVRFDGATRVEIRDPAGRVVPAARAADSPDEWLLPDHLVAEAPGRFSALVHWPSTDGAEHTSTCEFTLGNRQVRHDYKSLGAGVYVSEGPAGDMAQLTRDDEIPSWIAGDPLDASDDGTRRPDEIESLPDVVYLAPRLGDMNRKKTAEHDWLVLGDPRRPSLLLFVGDPRSPAPREPRKSPHSKDRSIWRKAVHRSRRVEVRVEDGRIESLDGHPEVRAVLSALKTRDLDHADQADASIAGLDDSLTTTPWVGVAPSPRTSELVDALAALACRRSGMRLSTTVDLFGRATGLSRFDRSDTLYELLRSWVEAGTLDVVHARGQPVSYVMARRPGFVTYRVGSRFRAALIGLLPSLSVSELERHARRRGALVETRHGANVWQPPVVQIEVDDLAVLRELTREFELAPSRWFEAPFKRTPHATPAVQATRSGSDPAYVREKVWDWKSSRFLKASSGTPSAGIHVEMRRHPRRCPVYVIRQDGQDVAWSELRNVALIRAYHLKYGDLPFSDDPSEPVVRTWADGIYLPVHFGRLCAVLGAGLSGPSIDASGKVLSYAYPLFGGYRETLSEYLNPTETLVH</sequence>
<comment type="caution">
    <text evidence="2">The sequence shown here is derived from an EMBL/GenBank/DDBJ whole genome shotgun (WGS) entry which is preliminary data.</text>
</comment>
<dbReference type="EMBL" id="BAABRP010000005">
    <property type="protein sequence ID" value="GAA5513098.1"/>
    <property type="molecule type" value="Genomic_DNA"/>
</dbReference>
<evidence type="ECO:0000313" key="2">
    <source>
        <dbReference type="EMBL" id="GAA5513098.1"/>
    </source>
</evidence>
<keyword evidence="3" id="KW-1185">Reference proteome</keyword>
<organism evidence="2 3">
    <name type="scientific">Deinococcus carri</name>
    <dbReference type="NCBI Taxonomy" id="1211323"/>
    <lineage>
        <taxon>Bacteria</taxon>
        <taxon>Thermotogati</taxon>
        <taxon>Deinococcota</taxon>
        <taxon>Deinococci</taxon>
        <taxon>Deinococcales</taxon>
        <taxon>Deinococcaceae</taxon>
        <taxon>Deinococcus</taxon>
    </lineage>
</organism>
<feature type="compositionally biased region" description="Basic and acidic residues" evidence="1">
    <location>
        <begin position="639"/>
        <end position="654"/>
    </location>
</feature>
<gene>
    <name evidence="2" type="ORF">Dcar01_01824</name>
</gene>
<feature type="region of interest" description="Disordered" evidence="1">
    <location>
        <begin position="631"/>
        <end position="655"/>
    </location>
</feature>
<evidence type="ECO:0000313" key="3">
    <source>
        <dbReference type="Proteomes" id="UP001401887"/>
    </source>
</evidence>